<dbReference type="Pfam" id="PF00496">
    <property type="entry name" value="SBP_bac_5"/>
    <property type="match status" value="1"/>
</dbReference>
<reference evidence="7 8" key="1">
    <citation type="journal article" date="2015" name="Genome Announc.">
        <title>Expanding the biotechnology potential of lactobacilli through comparative genomics of 213 strains and associated genera.</title>
        <authorList>
            <person name="Sun Z."/>
            <person name="Harris H.M."/>
            <person name="McCann A."/>
            <person name="Guo C."/>
            <person name="Argimon S."/>
            <person name="Zhang W."/>
            <person name="Yang X."/>
            <person name="Jeffery I.B."/>
            <person name="Cooney J.C."/>
            <person name="Kagawa T.F."/>
            <person name="Liu W."/>
            <person name="Song Y."/>
            <person name="Salvetti E."/>
            <person name="Wrobel A."/>
            <person name="Rasinkangas P."/>
            <person name="Parkhill J."/>
            <person name="Rea M.C."/>
            <person name="O'Sullivan O."/>
            <person name="Ritari J."/>
            <person name="Douillard F.P."/>
            <person name="Paul Ross R."/>
            <person name="Yang R."/>
            <person name="Briner A.E."/>
            <person name="Felis G.E."/>
            <person name="de Vos W.M."/>
            <person name="Barrangou R."/>
            <person name="Klaenhammer T.R."/>
            <person name="Caufield P.W."/>
            <person name="Cui Y."/>
            <person name="Zhang H."/>
            <person name="O'Toole P.W."/>
        </authorList>
    </citation>
    <scope>NUCLEOTIDE SEQUENCE [LARGE SCALE GENOMIC DNA]</scope>
    <source>
        <strain evidence="7 8">DSM 23927</strain>
    </source>
</reference>
<evidence type="ECO:0000256" key="1">
    <source>
        <dbReference type="ARBA" id="ARBA00004196"/>
    </source>
</evidence>
<comment type="similarity">
    <text evidence="2">Belongs to the bacterial solute-binding protein 5 family.</text>
</comment>
<evidence type="ECO:0000313" key="8">
    <source>
        <dbReference type="Proteomes" id="UP000051672"/>
    </source>
</evidence>
<comment type="subcellular location">
    <subcellularLocation>
        <location evidence="1">Cell envelope</location>
    </subcellularLocation>
</comment>
<accession>A0A0R2B9A0</accession>
<dbReference type="Gene3D" id="3.40.190.10">
    <property type="entry name" value="Periplasmic binding protein-like II"/>
    <property type="match status" value="1"/>
</dbReference>
<name>A0A0R2B9A0_9LACO</name>
<dbReference type="FunFam" id="3.90.76.10:FF:000001">
    <property type="entry name" value="Oligopeptide ABC transporter substrate-binding protein"/>
    <property type="match status" value="1"/>
</dbReference>
<dbReference type="GO" id="GO:0042597">
    <property type="term" value="C:periplasmic space"/>
    <property type="evidence" value="ECO:0007669"/>
    <property type="project" value="UniProtKB-ARBA"/>
</dbReference>
<dbReference type="InterPro" id="IPR030678">
    <property type="entry name" value="Peptide/Ni-bd"/>
</dbReference>
<protein>
    <submittedName>
        <fullName evidence="7">ABC transporter periplasmic subunit</fullName>
    </submittedName>
</protein>
<evidence type="ECO:0000256" key="3">
    <source>
        <dbReference type="ARBA" id="ARBA00022448"/>
    </source>
</evidence>
<dbReference type="EMBL" id="AYZQ01000001">
    <property type="protein sequence ID" value="KRM73099.1"/>
    <property type="molecule type" value="Genomic_DNA"/>
</dbReference>
<organism evidence="7 8">
    <name type="scientific">Lacticaseibacillus brantae DSM 23927</name>
    <dbReference type="NCBI Taxonomy" id="1423727"/>
    <lineage>
        <taxon>Bacteria</taxon>
        <taxon>Bacillati</taxon>
        <taxon>Bacillota</taxon>
        <taxon>Bacilli</taxon>
        <taxon>Lactobacillales</taxon>
        <taxon>Lactobacillaceae</taxon>
        <taxon>Lacticaseibacillus</taxon>
    </lineage>
</organism>
<dbReference type="InterPro" id="IPR039424">
    <property type="entry name" value="SBP_5"/>
</dbReference>
<keyword evidence="3" id="KW-0813">Transport</keyword>
<dbReference type="InterPro" id="IPR000914">
    <property type="entry name" value="SBP_5_dom"/>
</dbReference>
<dbReference type="STRING" id="1423727.FC34_GL000822"/>
<dbReference type="PANTHER" id="PTHR30290">
    <property type="entry name" value="PERIPLASMIC BINDING COMPONENT OF ABC TRANSPORTER"/>
    <property type="match status" value="1"/>
</dbReference>
<proteinExistence type="inferred from homology"/>
<evidence type="ECO:0000256" key="4">
    <source>
        <dbReference type="ARBA" id="ARBA00022729"/>
    </source>
</evidence>
<dbReference type="AlphaFoldDB" id="A0A0R2B9A0"/>
<keyword evidence="4" id="KW-0732">Signal</keyword>
<dbReference type="GO" id="GO:0043190">
    <property type="term" value="C:ATP-binding cassette (ABC) transporter complex"/>
    <property type="evidence" value="ECO:0007669"/>
    <property type="project" value="InterPro"/>
</dbReference>
<dbReference type="RefSeq" id="WP_235803387.1">
    <property type="nucleotide sequence ID" value="NZ_AYZQ01000001.1"/>
</dbReference>
<keyword evidence="8" id="KW-1185">Reference proteome</keyword>
<evidence type="ECO:0000256" key="2">
    <source>
        <dbReference type="ARBA" id="ARBA00005695"/>
    </source>
</evidence>
<dbReference type="GO" id="GO:1904680">
    <property type="term" value="F:peptide transmembrane transporter activity"/>
    <property type="evidence" value="ECO:0007669"/>
    <property type="project" value="TreeGrafter"/>
</dbReference>
<evidence type="ECO:0000313" key="7">
    <source>
        <dbReference type="EMBL" id="KRM73099.1"/>
    </source>
</evidence>
<evidence type="ECO:0000256" key="5">
    <source>
        <dbReference type="ARBA" id="ARBA00022856"/>
    </source>
</evidence>
<comment type="caution">
    <text evidence="7">The sequence shown here is derived from an EMBL/GenBank/DDBJ whole genome shotgun (WGS) entry which is preliminary data.</text>
</comment>
<feature type="domain" description="Solute-binding protein family 5" evidence="6">
    <location>
        <begin position="31"/>
        <end position="425"/>
    </location>
</feature>
<gene>
    <name evidence="7" type="ORF">FC34_GL000822</name>
</gene>
<evidence type="ECO:0000259" key="6">
    <source>
        <dbReference type="Pfam" id="PF00496"/>
    </source>
</evidence>
<dbReference type="GO" id="GO:0015833">
    <property type="term" value="P:peptide transport"/>
    <property type="evidence" value="ECO:0007669"/>
    <property type="project" value="UniProtKB-KW"/>
</dbReference>
<sequence>MDSVDISKLGGYGQTGNIFESFYRLGKDGTLTPGLAQSVDVSADQRTYTFHLRAAKWSNGDPITAADYVFSWQRSVNPKTRSPYAYLFAGVKNGAAIAAGKQAPSTLGITALNAQTVVVQLERPIAYFKKLMAYPLFGPQNEKIYNRYGAKYGTKAQYMVYSGPFKLVDWDGTGNQWSYVKNQQYWDHQVVKLQRINYVVVPDATTGVDLFQTNKIDLTQLSVEQVPTYVKNPDFKVFAYSYVNYIAYNRKNKDQDKAEMLNNQDARLAISLAIDRSALAKKVVGDGTLIPTGFVATDLASSPKTGTDFSKDQAVPDTMKFDEQSAKAHWAKAQAATGLKKITLGLLVGNDNSSAPASKSVVEYLKSQLEVTLPGLTVNIRMIPSNAAKNERDNGDFDLALMGWGADFNDPISFLELLTSDNGMNAGHYQSSTYDKLVTAAEGVDATNPDKRWQDLIAAAQLVNREQAVTPLYQSVYPDLMRRNIQGVIHNTAGTQWSYKYASIK</sequence>
<dbReference type="CDD" id="cd08504">
    <property type="entry name" value="PBP2_OppA"/>
    <property type="match status" value="1"/>
</dbReference>
<keyword evidence="5" id="KW-0653">Protein transport</keyword>
<keyword evidence="5" id="KW-0571">Peptide transport</keyword>
<dbReference type="Gene3D" id="3.10.105.10">
    <property type="entry name" value="Dipeptide-binding Protein, Domain 3"/>
    <property type="match status" value="1"/>
</dbReference>
<dbReference type="PANTHER" id="PTHR30290:SF10">
    <property type="entry name" value="PERIPLASMIC OLIGOPEPTIDE-BINDING PROTEIN-RELATED"/>
    <property type="match status" value="1"/>
</dbReference>
<dbReference type="SUPFAM" id="SSF53850">
    <property type="entry name" value="Periplasmic binding protein-like II"/>
    <property type="match status" value="1"/>
</dbReference>
<dbReference type="Proteomes" id="UP000051672">
    <property type="component" value="Unassembled WGS sequence"/>
</dbReference>
<dbReference type="Gene3D" id="3.90.76.10">
    <property type="entry name" value="Dipeptide-binding Protein, Domain 1"/>
    <property type="match status" value="1"/>
</dbReference>
<dbReference type="GO" id="GO:0030313">
    <property type="term" value="C:cell envelope"/>
    <property type="evidence" value="ECO:0007669"/>
    <property type="project" value="UniProtKB-SubCell"/>
</dbReference>
<dbReference type="PIRSF" id="PIRSF002741">
    <property type="entry name" value="MppA"/>
    <property type="match status" value="1"/>
</dbReference>
<dbReference type="PATRIC" id="fig|1423727.3.peg.829"/>